<comment type="caution">
    <text evidence="2">The sequence shown here is derived from an EMBL/GenBank/DDBJ whole genome shotgun (WGS) entry which is preliminary data.</text>
</comment>
<name>A0A015SP55_BACFG</name>
<dbReference type="PATRIC" id="fig|1339315.3.peg.2932"/>
<dbReference type="AlphaFoldDB" id="A0A015SP55"/>
<gene>
    <name evidence="2" type="ORF">M124_2219</name>
</gene>
<protein>
    <submittedName>
        <fullName evidence="2">Uncharacterized protein</fullName>
    </submittedName>
</protein>
<sequence length="37" mass="3929">MIFNACSREPKDTSGPEPDLPAGLKSVAVIGVMKGRR</sequence>
<dbReference type="EMBL" id="JGCY01000327">
    <property type="protein sequence ID" value="EXY74009.1"/>
    <property type="molecule type" value="Genomic_DNA"/>
</dbReference>
<reference evidence="2 3" key="1">
    <citation type="submission" date="2014-02" db="EMBL/GenBank/DDBJ databases">
        <authorList>
            <person name="Sears C."/>
            <person name="Carroll K."/>
            <person name="Sack B.R."/>
            <person name="Qadri F."/>
            <person name="Myers L.L."/>
            <person name="Chung G.-T."/>
            <person name="Escheverria P."/>
            <person name="Fraser C.M."/>
            <person name="Sadzewicz L."/>
            <person name="Shefchek K.A."/>
            <person name="Tallon L."/>
            <person name="Das S.P."/>
            <person name="Daugherty S."/>
            <person name="Mongodin E.F."/>
        </authorList>
    </citation>
    <scope>NUCLEOTIDE SEQUENCE [LARGE SCALE GENOMIC DNA]</scope>
    <source>
        <strain evidence="3">3988T(B)14</strain>
    </source>
</reference>
<evidence type="ECO:0000313" key="3">
    <source>
        <dbReference type="Proteomes" id="UP000020529"/>
    </source>
</evidence>
<dbReference type="Proteomes" id="UP000020529">
    <property type="component" value="Unassembled WGS sequence"/>
</dbReference>
<evidence type="ECO:0000313" key="2">
    <source>
        <dbReference type="EMBL" id="EXY74009.1"/>
    </source>
</evidence>
<proteinExistence type="predicted"/>
<feature type="region of interest" description="Disordered" evidence="1">
    <location>
        <begin position="1"/>
        <end position="22"/>
    </location>
</feature>
<evidence type="ECO:0000256" key="1">
    <source>
        <dbReference type="SAM" id="MobiDB-lite"/>
    </source>
</evidence>
<organism evidence="2 3">
    <name type="scientific">Bacteroides fragilis str. 3988T(B)14</name>
    <dbReference type="NCBI Taxonomy" id="1339315"/>
    <lineage>
        <taxon>Bacteria</taxon>
        <taxon>Pseudomonadati</taxon>
        <taxon>Bacteroidota</taxon>
        <taxon>Bacteroidia</taxon>
        <taxon>Bacteroidales</taxon>
        <taxon>Bacteroidaceae</taxon>
        <taxon>Bacteroides</taxon>
    </lineage>
</organism>
<accession>A0A015SP55</accession>